<dbReference type="Proteomes" id="UP000295510">
    <property type="component" value="Unassembled WGS sequence"/>
</dbReference>
<keyword evidence="3" id="KW-0966">Cell projection</keyword>
<name>A0A4R6U7K1_9BURK</name>
<gene>
    <name evidence="3" type="ORF">DFR43_10990</name>
</gene>
<feature type="compositionally biased region" description="Basic and acidic residues" evidence="1">
    <location>
        <begin position="52"/>
        <end position="61"/>
    </location>
</feature>
<dbReference type="GO" id="GO:0044780">
    <property type="term" value="P:bacterial-type flagellum assembly"/>
    <property type="evidence" value="ECO:0007669"/>
    <property type="project" value="InterPro"/>
</dbReference>
<sequence>MDALSIAQSGMQAAQLRLDAAANNVANAQTEGFRRDEVRQQAQASGGVMAQVDKRPAPGADLPRDLVEQKMATYGFQANLQVVRAADQTLGRLLDTRA</sequence>
<dbReference type="PANTHER" id="PTHR30033">
    <property type="entry name" value="FLAGELLAR HOOK-ASSOCIATED PROTEIN 1"/>
    <property type="match status" value="1"/>
</dbReference>
<keyword evidence="3" id="KW-0969">Cilium</keyword>
<dbReference type="EMBL" id="SNYL01000009">
    <property type="protein sequence ID" value="TDQ42520.1"/>
    <property type="molecule type" value="Genomic_DNA"/>
</dbReference>
<proteinExistence type="predicted"/>
<evidence type="ECO:0000256" key="1">
    <source>
        <dbReference type="SAM" id="MobiDB-lite"/>
    </source>
</evidence>
<feature type="region of interest" description="Disordered" evidence="1">
    <location>
        <begin position="41"/>
        <end position="61"/>
    </location>
</feature>
<keyword evidence="3" id="KW-0282">Flagellum</keyword>
<dbReference type="Pfam" id="PF00460">
    <property type="entry name" value="Flg_bb_rod"/>
    <property type="match status" value="1"/>
</dbReference>
<dbReference type="GO" id="GO:0009424">
    <property type="term" value="C:bacterial-type flagellum hook"/>
    <property type="evidence" value="ECO:0007669"/>
    <property type="project" value="InterPro"/>
</dbReference>
<keyword evidence="4" id="KW-1185">Reference proteome</keyword>
<organism evidence="3 4">
    <name type="scientific">Tepidicella xavieri</name>
    <dbReference type="NCBI Taxonomy" id="360241"/>
    <lineage>
        <taxon>Bacteria</taxon>
        <taxon>Pseudomonadati</taxon>
        <taxon>Pseudomonadota</taxon>
        <taxon>Betaproteobacteria</taxon>
        <taxon>Burkholderiales</taxon>
        <taxon>Tepidicella</taxon>
    </lineage>
</organism>
<evidence type="ECO:0000313" key="4">
    <source>
        <dbReference type="Proteomes" id="UP000295510"/>
    </source>
</evidence>
<evidence type="ECO:0000313" key="3">
    <source>
        <dbReference type="EMBL" id="TDQ42520.1"/>
    </source>
</evidence>
<dbReference type="PANTHER" id="PTHR30033:SF1">
    <property type="entry name" value="FLAGELLAR HOOK-ASSOCIATED PROTEIN 1"/>
    <property type="match status" value="1"/>
</dbReference>
<protein>
    <submittedName>
        <fullName evidence="3">Flagellar basal-body rod protein FlgC</fullName>
    </submittedName>
</protein>
<dbReference type="InterPro" id="IPR002371">
    <property type="entry name" value="FlgK"/>
</dbReference>
<dbReference type="RefSeq" id="WP_281276437.1">
    <property type="nucleotide sequence ID" value="NZ_SNYL01000009.1"/>
</dbReference>
<reference evidence="3 4" key="1">
    <citation type="submission" date="2019-03" db="EMBL/GenBank/DDBJ databases">
        <title>Genomic Encyclopedia of Type Strains, Phase IV (KMG-IV): sequencing the most valuable type-strain genomes for metagenomic binning, comparative biology and taxonomic classification.</title>
        <authorList>
            <person name="Goeker M."/>
        </authorList>
    </citation>
    <scope>NUCLEOTIDE SEQUENCE [LARGE SCALE GENOMIC DNA]</scope>
    <source>
        <strain evidence="3 4">DSM 19605</strain>
    </source>
</reference>
<dbReference type="AlphaFoldDB" id="A0A4R6U7K1"/>
<dbReference type="GO" id="GO:0005198">
    <property type="term" value="F:structural molecule activity"/>
    <property type="evidence" value="ECO:0007669"/>
    <property type="project" value="InterPro"/>
</dbReference>
<comment type="caution">
    <text evidence="3">The sequence shown here is derived from an EMBL/GenBank/DDBJ whole genome shotgun (WGS) entry which is preliminary data.</text>
</comment>
<accession>A0A4R6U7K1</accession>
<feature type="domain" description="Flagellar basal body rod protein N-terminal" evidence="2">
    <location>
        <begin position="5"/>
        <end position="34"/>
    </location>
</feature>
<evidence type="ECO:0000259" key="2">
    <source>
        <dbReference type="Pfam" id="PF00460"/>
    </source>
</evidence>
<dbReference type="InterPro" id="IPR001444">
    <property type="entry name" value="Flag_bb_rod_N"/>
</dbReference>